<feature type="compositionally biased region" description="Polar residues" evidence="1">
    <location>
        <begin position="175"/>
        <end position="186"/>
    </location>
</feature>
<reference evidence="3" key="2">
    <citation type="submission" date="2006-06" db="EMBL/GenBank/DDBJ databases">
        <authorList>
            <person name="Chae J.-C."/>
            <person name="Song B."/>
            <person name="Zylstra G.J."/>
        </authorList>
    </citation>
    <scope>NUCLEOTIDE SEQUENCE</scope>
</reference>
<dbReference type="InterPro" id="IPR002611">
    <property type="entry name" value="IstB_ATP-bd"/>
</dbReference>
<keyword evidence="3" id="KW-0547">Nucleotide-binding</keyword>
<dbReference type="EMBL" id="DQ826744">
    <property type="protein sequence ID" value="ABI15628.1"/>
    <property type="molecule type" value="Genomic_DNA"/>
</dbReference>
<evidence type="ECO:0000313" key="3">
    <source>
        <dbReference type="EMBL" id="ABI15628.1"/>
    </source>
</evidence>
<protein>
    <submittedName>
        <fullName evidence="3">IstB-like ATP-binding protein</fullName>
    </submittedName>
</protein>
<evidence type="ECO:0000259" key="2">
    <source>
        <dbReference type="Pfam" id="PF01695"/>
    </source>
</evidence>
<dbReference type="Gene3D" id="3.40.50.300">
    <property type="entry name" value="P-loop containing nucleotide triphosphate hydrolases"/>
    <property type="match status" value="1"/>
</dbReference>
<proteinExistence type="predicted"/>
<feature type="region of interest" description="Disordered" evidence="1">
    <location>
        <begin position="149"/>
        <end position="210"/>
    </location>
</feature>
<dbReference type="InterPro" id="IPR027417">
    <property type="entry name" value="P-loop_NTPase"/>
</dbReference>
<keyword evidence="3" id="KW-0067">ATP-binding</keyword>
<name>Q0MX83_9BACT</name>
<feature type="domain" description="IstB-like ATP-binding" evidence="2">
    <location>
        <begin position="78"/>
        <end position="147"/>
    </location>
</feature>
<reference evidence="3" key="3">
    <citation type="journal article" date="2008" name="FEMS Microbiol. Lett.">
        <title>Identification of genes coding for hydrolytic dehalogenation in the metagenome derived from a denitrifying 4-chlorobenzoate degrading consortium.</title>
        <authorList>
            <person name="Chae J.C."/>
            <person name="Song B."/>
            <person name="Zylstra G.J."/>
        </authorList>
    </citation>
    <scope>NUCLEOTIDE SEQUENCE</scope>
</reference>
<dbReference type="AlphaFoldDB" id="Q0MX83"/>
<accession>Q0MX83</accession>
<evidence type="ECO:0000256" key="1">
    <source>
        <dbReference type="SAM" id="MobiDB-lite"/>
    </source>
</evidence>
<dbReference type="GO" id="GO:0005524">
    <property type="term" value="F:ATP binding"/>
    <property type="evidence" value="ECO:0007669"/>
    <property type="project" value="UniProtKB-KW"/>
</dbReference>
<sequence length="210" mass="23421">MRLVRPTRATTDEVREKRALRLVQCVVQPKVRAFRAMAEIGCCERVPTGARRAARPAVATVAAVCRRLPPLPLGLWLTHLALLVVDEIGYLPVSRRGAVLFFQLMSRRYERASIVLTSSKGFEDWGTVLGDEVMAAALIDRVLHHCQSREHPRQQLPDARAHGASSGRSGCAHITTHSPTRMSLQTHVRERHRQGTRLERRQATSGAARS</sequence>
<reference evidence="3" key="1">
    <citation type="journal article" date="2002" name="FEMS Microbiol. Lett.">
        <title>Characterization of bacterial consortia capable of degrading 4-chlorobenzoate and 4-bromobenzoate under denitrifying conditions.</title>
        <authorList>
            <person name="Song B."/>
            <person name="Kerkhof L.J."/>
            <person name="Haggblom M.M."/>
        </authorList>
    </citation>
    <scope>NUCLEOTIDE SEQUENCE</scope>
</reference>
<dbReference type="SUPFAM" id="SSF52540">
    <property type="entry name" value="P-loop containing nucleoside triphosphate hydrolases"/>
    <property type="match status" value="1"/>
</dbReference>
<organism evidence="3">
    <name type="scientific">consortium cosmid clone pGZ1</name>
    <dbReference type="NCBI Taxonomy" id="397422"/>
    <lineage>
        <taxon>Bacteria</taxon>
        <taxon>environmental samples</taxon>
    </lineage>
</organism>
<dbReference type="Pfam" id="PF01695">
    <property type="entry name" value="IstB_IS21"/>
    <property type="match status" value="1"/>
</dbReference>